<protein>
    <submittedName>
        <fullName evidence="5">Ankyrin repeat domain-containing protein</fullName>
    </submittedName>
</protein>
<keyword evidence="4" id="KW-0472">Membrane</keyword>
<proteinExistence type="predicted"/>
<name>A0ABW3IYH0_9FLAO</name>
<keyword evidence="2 3" id="KW-0040">ANK repeat</keyword>
<evidence type="ECO:0000256" key="2">
    <source>
        <dbReference type="ARBA" id="ARBA00023043"/>
    </source>
</evidence>
<evidence type="ECO:0000256" key="4">
    <source>
        <dbReference type="SAM" id="Phobius"/>
    </source>
</evidence>
<feature type="transmembrane region" description="Helical" evidence="4">
    <location>
        <begin position="6"/>
        <end position="23"/>
    </location>
</feature>
<comment type="caution">
    <text evidence="5">The sequence shown here is derived from an EMBL/GenBank/DDBJ whole genome shotgun (WGS) entry which is preliminary data.</text>
</comment>
<feature type="repeat" description="ANK" evidence="3">
    <location>
        <begin position="88"/>
        <end position="120"/>
    </location>
</feature>
<evidence type="ECO:0000313" key="5">
    <source>
        <dbReference type="EMBL" id="MFD0983086.1"/>
    </source>
</evidence>
<keyword evidence="1" id="KW-0677">Repeat</keyword>
<feature type="repeat" description="ANK" evidence="3">
    <location>
        <begin position="121"/>
        <end position="153"/>
    </location>
</feature>
<dbReference type="InterPro" id="IPR036770">
    <property type="entry name" value="Ankyrin_rpt-contain_sf"/>
</dbReference>
<dbReference type="Proteomes" id="UP001597051">
    <property type="component" value="Unassembled WGS sequence"/>
</dbReference>
<dbReference type="Gene3D" id="1.25.40.20">
    <property type="entry name" value="Ankyrin repeat-containing domain"/>
    <property type="match status" value="1"/>
</dbReference>
<organism evidence="5 6">
    <name type="scientific">Flavobacterium myungsuense</name>
    <dbReference type="NCBI Taxonomy" id="651823"/>
    <lineage>
        <taxon>Bacteria</taxon>
        <taxon>Pseudomonadati</taxon>
        <taxon>Bacteroidota</taxon>
        <taxon>Flavobacteriia</taxon>
        <taxon>Flavobacteriales</taxon>
        <taxon>Flavobacteriaceae</taxon>
        <taxon>Flavobacterium</taxon>
    </lineage>
</organism>
<reference evidence="6" key="1">
    <citation type="journal article" date="2019" name="Int. J. Syst. Evol. Microbiol.">
        <title>The Global Catalogue of Microorganisms (GCM) 10K type strain sequencing project: providing services to taxonomists for standard genome sequencing and annotation.</title>
        <authorList>
            <consortium name="The Broad Institute Genomics Platform"/>
            <consortium name="The Broad Institute Genome Sequencing Center for Infectious Disease"/>
            <person name="Wu L."/>
            <person name="Ma J."/>
        </authorList>
    </citation>
    <scope>NUCLEOTIDE SEQUENCE [LARGE SCALE GENOMIC DNA]</scope>
    <source>
        <strain evidence="6">CECT 7649</strain>
    </source>
</reference>
<dbReference type="RefSeq" id="WP_379755224.1">
    <property type="nucleotide sequence ID" value="NZ_JBHSYB010000020.1"/>
</dbReference>
<evidence type="ECO:0000313" key="6">
    <source>
        <dbReference type="Proteomes" id="UP001597051"/>
    </source>
</evidence>
<dbReference type="SUPFAM" id="SSF48403">
    <property type="entry name" value="Ankyrin repeat"/>
    <property type="match status" value="1"/>
</dbReference>
<keyword evidence="4" id="KW-1133">Transmembrane helix</keyword>
<dbReference type="PANTHER" id="PTHR24171">
    <property type="entry name" value="ANKYRIN REPEAT DOMAIN-CONTAINING PROTEIN 39-RELATED"/>
    <property type="match status" value="1"/>
</dbReference>
<dbReference type="SMART" id="SM00248">
    <property type="entry name" value="ANK"/>
    <property type="match status" value="3"/>
</dbReference>
<keyword evidence="4" id="KW-0812">Transmembrane</keyword>
<gene>
    <name evidence="5" type="ORF">ACFQ0S_01225</name>
</gene>
<dbReference type="PROSITE" id="PS50297">
    <property type="entry name" value="ANK_REP_REGION"/>
    <property type="match status" value="1"/>
</dbReference>
<dbReference type="InterPro" id="IPR002110">
    <property type="entry name" value="Ankyrin_rpt"/>
</dbReference>
<dbReference type="PROSITE" id="PS50088">
    <property type="entry name" value="ANK_REPEAT"/>
    <property type="match status" value="2"/>
</dbReference>
<evidence type="ECO:0000256" key="3">
    <source>
        <dbReference type="PROSITE-ProRule" id="PRU00023"/>
    </source>
</evidence>
<dbReference type="Pfam" id="PF12796">
    <property type="entry name" value="Ank_2"/>
    <property type="match status" value="1"/>
</dbReference>
<sequence>MKNTNLFLISIVFIINSFILFSQEKNVFDIARKGTLIEIETIYKKNPSIVNTVDERKSSPLILACYRANVPVALFLADKVADLNYNSGMGSALMAAVMSGNIEIVEKLIAVKADLNQFDSQGKTALIYAVFFNKNDIAKLLIHAGAAKNQKDSDGKTALDFANFNKNTELIILLDQ</sequence>
<evidence type="ECO:0000256" key="1">
    <source>
        <dbReference type="ARBA" id="ARBA00022737"/>
    </source>
</evidence>
<keyword evidence="6" id="KW-1185">Reference proteome</keyword>
<dbReference type="EMBL" id="JBHTIZ010000005">
    <property type="protein sequence ID" value="MFD0983086.1"/>
    <property type="molecule type" value="Genomic_DNA"/>
</dbReference>
<dbReference type="PANTHER" id="PTHR24171:SF9">
    <property type="entry name" value="ANKYRIN REPEAT DOMAIN-CONTAINING PROTEIN 39"/>
    <property type="match status" value="1"/>
</dbReference>
<accession>A0ABW3IYH0</accession>